<dbReference type="SMART" id="SM00487">
    <property type="entry name" value="DEXDc"/>
    <property type="match status" value="1"/>
</dbReference>
<dbReference type="CDD" id="cd17943">
    <property type="entry name" value="DEADc_DDX20"/>
    <property type="match status" value="1"/>
</dbReference>
<dbReference type="GO" id="GO:0005524">
    <property type="term" value="F:ATP binding"/>
    <property type="evidence" value="ECO:0007669"/>
    <property type="project" value="UniProtKB-KW"/>
</dbReference>
<protein>
    <recommendedName>
        <fullName evidence="1">RNA helicase</fullName>
        <ecNumber evidence="1">3.6.4.13</ecNumber>
    </recommendedName>
</protein>
<dbReference type="EMBL" id="OU900098">
    <property type="protein sequence ID" value="CAG9862262.1"/>
    <property type="molecule type" value="Genomic_DNA"/>
</dbReference>
<feature type="domain" description="Helicase ATP-binding" evidence="7">
    <location>
        <begin position="39"/>
        <end position="236"/>
    </location>
</feature>
<dbReference type="PROSITE" id="PS00039">
    <property type="entry name" value="DEAD_ATP_HELICASE"/>
    <property type="match status" value="1"/>
</dbReference>
<dbReference type="InterPro" id="IPR011545">
    <property type="entry name" value="DEAD/DEAH_box_helicase_dom"/>
</dbReference>
<dbReference type="Gene3D" id="3.40.50.300">
    <property type="entry name" value="P-loop containing nucleotide triphosphate hydrolases"/>
    <property type="match status" value="2"/>
</dbReference>
<dbReference type="InterPro" id="IPR000629">
    <property type="entry name" value="RNA-helicase_DEAD-box_CS"/>
</dbReference>
<organism evidence="9 10">
    <name type="scientific">Phyllotreta striolata</name>
    <name type="common">Striped flea beetle</name>
    <name type="synonym">Crioceris striolata</name>
    <dbReference type="NCBI Taxonomy" id="444603"/>
    <lineage>
        <taxon>Eukaryota</taxon>
        <taxon>Metazoa</taxon>
        <taxon>Ecdysozoa</taxon>
        <taxon>Arthropoda</taxon>
        <taxon>Hexapoda</taxon>
        <taxon>Insecta</taxon>
        <taxon>Pterygota</taxon>
        <taxon>Neoptera</taxon>
        <taxon>Endopterygota</taxon>
        <taxon>Coleoptera</taxon>
        <taxon>Polyphaga</taxon>
        <taxon>Cucujiformia</taxon>
        <taxon>Chrysomeloidea</taxon>
        <taxon>Chrysomelidae</taxon>
        <taxon>Galerucinae</taxon>
        <taxon>Alticini</taxon>
        <taxon>Phyllotreta</taxon>
    </lineage>
</organism>
<dbReference type="PANTHER" id="PTHR47958">
    <property type="entry name" value="ATP-DEPENDENT RNA HELICASE DBP3"/>
    <property type="match status" value="1"/>
</dbReference>
<feature type="compositionally biased region" description="Basic residues" evidence="6">
    <location>
        <begin position="679"/>
        <end position="690"/>
    </location>
</feature>
<name>A0A9N9XQQ0_PHYSR</name>
<dbReference type="InterPro" id="IPR027417">
    <property type="entry name" value="P-loop_NTPase"/>
</dbReference>
<dbReference type="Pfam" id="PF00271">
    <property type="entry name" value="Helicase_C"/>
    <property type="match status" value="1"/>
</dbReference>
<dbReference type="GO" id="GO:0003676">
    <property type="term" value="F:nucleic acid binding"/>
    <property type="evidence" value="ECO:0007669"/>
    <property type="project" value="InterPro"/>
</dbReference>
<dbReference type="OrthoDB" id="434041at2759"/>
<reference evidence="9" key="1">
    <citation type="submission" date="2022-01" db="EMBL/GenBank/DDBJ databases">
        <authorList>
            <person name="King R."/>
        </authorList>
    </citation>
    <scope>NUCLEOTIDE SEQUENCE</scope>
</reference>
<keyword evidence="2" id="KW-0547">Nucleotide-binding</keyword>
<keyword evidence="5" id="KW-0067">ATP-binding</keyword>
<keyword evidence="10" id="KW-1185">Reference proteome</keyword>
<dbReference type="Pfam" id="PF00270">
    <property type="entry name" value="DEAD"/>
    <property type="match status" value="1"/>
</dbReference>
<keyword evidence="3" id="KW-0378">Hydrolase</keyword>
<dbReference type="SMART" id="SM00490">
    <property type="entry name" value="HELICc"/>
    <property type="match status" value="1"/>
</dbReference>
<evidence type="ECO:0000256" key="2">
    <source>
        <dbReference type="ARBA" id="ARBA00022741"/>
    </source>
</evidence>
<gene>
    <name evidence="9" type="ORF">PHYEVI_LOCUS8582</name>
</gene>
<feature type="region of interest" description="Disordered" evidence="6">
    <location>
        <begin position="630"/>
        <end position="713"/>
    </location>
</feature>
<evidence type="ECO:0000256" key="1">
    <source>
        <dbReference type="ARBA" id="ARBA00012552"/>
    </source>
</evidence>
<dbReference type="AlphaFoldDB" id="A0A9N9XQQ0"/>
<proteinExistence type="predicted"/>
<evidence type="ECO:0000259" key="7">
    <source>
        <dbReference type="SMART" id="SM00487"/>
    </source>
</evidence>
<evidence type="ECO:0000259" key="8">
    <source>
        <dbReference type="SMART" id="SM00490"/>
    </source>
</evidence>
<feature type="domain" description="Helicase C-terminal" evidence="8">
    <location>
        <begin position="280"/>
        <end position="361"/>
    </location>
</feature>
<accession>A0A9N9XQQ0</accession>
<evidence type="ECO:0000256" key="6">
    <source>
        <dbReference type="SAM" id="MobiDB-lite"/>
    </source>
</evidence>
<dbReference type="GO" id="GO:0003724">
    <property type="term" value="F:RNA helicase activity"/>
    <property type="evidence" value="ECO:0007669"/>
    <property type="project" value="UniProtKB-EC"/>
</dbReference>
<dbReference type="Proteomes" id="UP001153712">
    <property type="component" value="Chromosome 5"/>
</dbReference>
<dbReference type="SUPFAM" id="SSF52540">
    <property type="entry name" value="P-loop containing nucleoside triphosphate hydrolases"/>
    <property type="match status" value="1"/>
</dbReference>
<evidence type="ECO:0000256" key="4">
    <source>
        <dbReference type="ARBA" id="ARBA00022806"/>
    </source>
</evidence>
<sequence>MLAHRIDDTKTKDVQVMENVTFDSLLLSEKVLKGLQKNGFKKPSPVQLKSIPIGRCGLDLIVKSKSGTGKTLVFSIIALESLKSKKNKLEVLILSPTREIAVQSHDVIKLIGCYFEGLKIETFIGGLSITDDKEKCQQCHIAVGTPGRIKQLIKLKSLITDSVRLFVLDEADKLMEQSFRSDINEIYNSLPSKKQIITTSATYPNDLEEFLSKYMLSPTIINAEIDNPLLLGLKQFVALTKFSPSVPQQMKIKTEELVKIISNVSFTQCLIFSNYQTRAESLSNSLNQKGWACTYVSGAQTQTDRLKAVNELKEFKCRIMLSTDLTARGIDAANVDLVINYDIPVDAMTYLHRMGRAGRYGSTGVCVSIASEGVDVTNLQKILGFIGGDSLSMPVFPAFIGSITDLLNLKIPTDQHIFGVTDKTERKVNPLTKNQDETIENKSSVEVDCDKINEEIDPSLKYNMDVNDVLKFVSDTPAKKTGTKEETSVNTVLTDVEIKEKNLIKNKALFGVSKILHGSCTNDDKQLIEGYFKAQDQEEIDDELSQKDANDLLNILSQRDGYKGPTKSKINEECAVDSPKDCGFDVQNLFKFGYENIVKSSNKNWRECLPDQFTIPLENIEDEFDCDNASEYSEDEDNTSINKTTENIETEHNCLDEEQYGAKKKALQDSNEFENTNTTKKKPRKTRKSTKTSSGNASSEDNDNKKKKSTAQFDQYPERDIMKWIPVESPSVAPSEPYPAQRENESPINNYEQFGSYFEECSNNLWQNGLSFDSAESFDDWYYYEWEAQLYSIRNYVQQNVYVSEMAKFQNCRNQNN</sequence>
<dbReference type="GO" id="GO:0010468">
    <property type="term" value="P:regulation of gene expression"/>
    <property type="evidence" value="ECO:0007669"/>
    <property type="project" value="UniProtKB-ARBA"/>
</dbReference>
<keyword evidence="4" id="KW-0347">Helicase</keyword>
<dbReference type="InterPro" id="IPR014001">
    <property type="entry name" value="Helicase_ATP-bd"/>
</dbReference>
<dbReference type="GO" id="GO:0016787">
    <property type="term" value="F:hydrolase activity"/>
    <property type="evidence" value="ECO:0007669"/>
    <property type="project" value="UniProtKB-KW"/>
</dbReference>
<dbReference type="InterPro" id="IPR001650">
    <property type="entry name" value="Helicase_C-like"/>
</dbReference>
<evidence type="ECO:0000256" key="3">
    <source>
        <dbReference type="ARBA" id="ARBA00022801"/>
    </source>
</evidence>
<evidence type="ECO:0000313" key="10">
    <source>
        <dbReference type="Proteomes" id="UP001153712"/>
    </source>
</evidence>
<evidence type="ECO:0000256" key="5">
    <source>
        <dbReference type="ARBA" id="ARBA00022840"/>
    </source>
</evidence>
<dbReference type="EC" id="3.6.4.13" evidence="1"/>
<dbReference type="CDD" id="cd18787">
    <property type="entry name" value="SF2_C_DEAD"/>
    <property type="match status" value="1"/>
</dbReference>
<evidence type="ECO:0000313" key="9">
    <source>
        <dbReference type="EMBL" id="CAG9862262.1"/>
    </source>
</evidence>